<feature type="non-terminal residue" evidence="1">
    <location>
        <position position="115"/>
    </location>
</feature>
<reference evidence="1 2" key="1">
    <citation type="submission" date="2021-01" db="EMBL/GenBank/DDBJ databases">
        <title>Genome Sequencing of Type Strains.</title>
        <authorList>
            <person name="Lemaire J.F."/>
            <person name="Inderbitzin P."/>
            <person name="Collins S.B."/>
            <person name="Wespe N."/>
            <person name="Knight-Connoni V."/>
        </authorList>
    </citation>
    <scope>NUCLEOTIDE SEQUENCE [LARGE SCALE GENOMIC DNA]</scope>
    <source>
        <strain evidence="1 2">DSM 14730</strain>
    </source>
</reference>
<keyword evidence="2" id="KW-1185">Reference proteome</keyword>
<dbReference type="Proteomes" id="UP001319060">
    <property type="component" value="Unassembled WGS sequence"/>
</dbReference>
<gene>
    <name evidence="1" type="ORF">JYA64_00095</name>
</gene>
<name>A0ABS2ZAR9_9BACL</name>
<dbReference type="EMBL" id="JAFHKS010000020">
    <property type="protein sequence ID" value="MBN3543731.1"/>
    <property type="molecule type" value="Genomic_DNA"/>
</dbReference>
<evidence type="ECO:0000313" key="2">
    <source>
        <dbReference type="Proteomes" id="UP001319060"/>
    </source>
</evidence>
<accession>A0ABS2ZAR9</accession>
<protein>
    <submittedName>
        <fullName evidence="1">Uncharacterized protein</fullName>
    </submittedName>
</protein>
<proteinExistence type="predicted"/>
<comment type="caution">
    <text evidence="1">The sequence shown here is derived from an EMBL/GenBank/DDBJ whole genome shotgun (WGS) entry which is preliminary data.</text>
</comment>
<evidence type="ECO:0000313" key="1">
    <source>
        <dbReference type="EMBL" id="MBN3543731.1"/>
    </source>
</evidence>
<feature type="non-terminal residue" evidence="1">
    <location>
        <position position="1"/>
    </location>
</feature>
<sequence length="115" mass="12976">DKDSNNIDINQMTKTLYKIKNVDWSAEGSMKYLKGITGSRTLAKELEMIANDIQKDLLPYVAGPLKDDTENAVAKIESSLKSKSVEPLKGVHRIFHDLDITLNGYKQATDYWEVT</sequence>
<organism evidence="1 2">
    <name type="scientific">Fictibacillus barbaricus</name>
    <dbReference type="NCBI Taxonomy" id="182136"/>
    <lineage>
        <taxon>Bacteria</taxon>
        <taxon>Bacillati</taxon>
        <taxon>Bacillota</taxon>
        <taxon>Bacilli</taxon>
        <taxon>Bacillales</taxon>
        <taxon>Fictibacillaceae</taxon>
        <taxon>Fictibacillus</taxon>
    </lineage>
</organism>